<evidence type="ECO:0000313" key="2">
    <source>
        <dbReference type="Proteomes" id="UP000317243"/>
    </source>
</evidence>
<dbReference type="AlphaFoldDB" id="A0A5C5WDN1"/>
<reference evidence="1 2" key="1">
    <citation type="submission" date="2019-02" db="EMBL/GenBank/DDBJ databases">
        <title>Deep-cultivation of Planctomycetes and their phenomic and genomic characterization uncovers novel biology.</title>
        <authorList>
            <person name="Wiegand S."/>
            <person name="Jogler M."/>
            <person name="Boedeker C."/>
            <person name="Pinto D."/>
            <person name="Vollmers J."/>
            <person name="Rivas-Marin E."/>
            <person name="Kohn T."/>
            <person name="Peeters S.H."/>
            <person name="Heuer A."/>
            <person name="Rast P."/>
            <person name="Oberbeckmann S."/>
            <person name="Bunk B."/>
            <person name="Jeske O."/>
            <person name="Meyerdierks A."/>
            <person name="Storesund J.E."/>
            <person name="Kallscheuer N."/>
            <person name="Luecker S."/>
            <person name="Lage O.M."/>
            <person name="Pohl T."/>
            <person name="Merkel B.J."/>
            <person name="Hornburger P."/>
            <person name="Mueller R.-W."/>
            <person name="Bruemmer F."/>
            <person name="Labrenz M."/>
            <person name="Spormann A.M."/>
            <person name="Op Den Camp H."/>
            <person name="Overmann J."/>
            <person name="Amann R."/>
            <person name="Jetten M.S.M."/>
            <person name="Mascher T."/>
            <person name="Medema M.H."/>
            <person name="Devos D.P."/>
            <person name="Kaster A.-K."/>
            <person name="Ovreas L."/>
            <person name="Rohde M."/>
            <person name="Galperin M.Y."/>
            <person name="Jogler C."/>
        </authorList>
    </citation>
    <scope>NUCLEOTIDE SEQUENCE [LARGE SCALE GENOMIC DNA]</scope>
    <source>
        <strain evidence="1 2">KOR42</strain>
    </source>
</reference>
<organism evidence="1 2">
    <name type="scientific">Thalassoglobus neptunius</name>
    <dbReference type="NCBI Taxonomy" id="1938619"/>
    <lineage>
        <taxon>Bacteria</taxon>
        <taxon>Pseudomonadati</taxon>
        <taxon>Planctomycetota</taxon>
        <taxon>Planctomycetia</taxon>
        <taxon>Planctomycetales</taxon>
        <taxon>Planctomycetaceae</taxon>
        <taxon>Thalassoglobus</taxon>
    </lineage>
</organism>
<evidence type="ECO:0000313" key="1">
    <source>
        <dbReference type="EMBL" id="TWT49018.1"/>
    </source>
</evidence>
<keyword evidence="2" id="KW-1185">Reference proteome</keyword>
<sequence length="125" mass="13670">MALSLGSFTFSGRYGAIVEQPPEVAMQRIQFPGAYGEAHLLFPPGGTSLQCEYILDGLASRAALKYQVSLLHSWAGILTGTLNQDGVTWTGVTFLGWTPTGLPSNDPHHDYTQFGVLQFRRQVIQ</sequence>
<name>A0A5C5WDN1_9PLAN</name>
<proteinExistence type="predicted"/>
<dbReference type="RefSeq" id="WP_146511352.1">
    <property type="nucleotide sequence ID" value="NZ_SIHI01000019.1"/>
</dbReference>
<gene>
    <name evidence="1" type="ORF">KOR42_39340</name>
</gene>
<accession>A0A5C5WDN1</accession>
<dbReference type="EMBL" id="SIHI01000019">
    <property type="protein sequence ID" value="TWT49018.1"/>
    <property type="molecule type" value="Genomic_DNA"/>
</dbReference>
<protein>
    <submittedName>
        <fullName evidence="1">Uncharacterized protein</fullName>
    </submittedName>
</protein>
<comment type="caution">
    <text evidence="1">The sequence shown here is derived from an EMBL/GenBank/DDBJ whole genome shotgun (WGS) entry which is preliminary data.</text>
</comment>
<dbReference type="Proteomes" id="UP000317243">
    <property type="component" value="Unassembled WGS sequence"/>
</dbReference>